<protein>
    <submittedName>
        <fullName evidence="5">Sensor domain-containing diguanylate cyclase</fullName>
    </submittedName>
</protein>
<dbReference type="PROSITE" id="PS50112">
    <property type="entry name" value="PAS"/>
    <property type="match status" value="1"/>
</dbReference>
<dbReference type="NCBIfam" id="TIGR00254">
    <property type="entry name" value="GGDEF"/>
    <property type="match status" value="1"/>
</dbReference>
<comment type="caution">
    <text evidence="5">The sequence shown here is derived from an EMBL/GenBank/DDBJ whole genome shotgun (WGS) entry which is preliminary data.</text>
</comment>
<evidence type="ECO:0000313" key="5">
    <source>
        <dbReference type="EMBL" id="RJO79449.1"/>
    </source>
</evidence>
<dbReference type="SMART" id="SM00267">
    <property type="entry name" value="GGDEF"/>
    <property type="match status" value="1"/>
</dbReference>
<keyword evidence="6" id="KW-1185">Reference proteome</keyword>
<dbReference type="InterPro" id="IPR000160">
    <property type="entry name" value="GGDEF_dom"/>
</dbReference>
<evidence type="ECO:0000259" key="3">
    <source>
        <dbReference type="PROSITE" id="PS50113"/>
    </source>
</evidence>
<dbReference type="SUPFAM" id="SSF55073">
    <property type="entry name" value="Nucleotide cyclase"/>
    <property type="match status" value="1"/>
</dbReference>
<dbReference type="SMART" id="SM00091">
    <property type="entry name" value="PAS"/>
    <property type="match status" value="1"/>
</dbReference>
<accession>A0A3A4KII4</accession>
<dbReference type="InterPro" id="IPR052155">
    <property type="entry name" value="Biofilm_reg_signaling"/>
</dbReference>
<dbReference type="InterPro" id="IPR035965">
    <property type="entry name" value="PAS-like_dom_sf"/>
</dbReference>
<proteinExistence type="predicted"/>
<dbReference type="InterPro" id="IPR043128">
    <property type="entry name" value="Rev_trsase/Diguanyl_cyclase"/>
</dbReference>
<organism evidence="5 6">
    <name type="scientific">Nocardia panacis</name>
    <dbReference type="NCBI Taxonomy" id="2340916"/>
    <lineage>
        <taxon>Bacteria</taxon>
        <taxon>Bacillati</taxon>
        <taxon>Actinomycetota</taxon>
        <taxon>Actinomycetes</taxon>
        <taxon>Mycobacteriales</taxon>
        <taxon>Nocardiaceae</taxon>
        <taxon>Nocardia</taxon>
    </lineage>
</organism>
<dbReference type="InterPro" id="IPR029787">
    <property type="entry name" value="Nucleotide_cyclase"/>
</dbReference>
<evidence type="ECO:0000259" key="2">
    <source>
        <dbReference type="PROSITE" id="PS50112"/>
    </source>
</evidence>
<dbReference type="InterPro" id="IPR013656">
    <property type="entry name" value="PAS_4"/>
</dbReference>
<dbReference type="Pfam" id="PF00990">
    <property type="entry name" value="GGDEF"/>
    <property type="match status" value="1"/>
</dbReference>
<feature type="domain" description="PAS" evidence="2">
    <location>
        <begin position="191"/>
        <end position="261"/>
    </location>
</feature>
<reference evidence="5 6" key="1">
    <citation type="submission" date="2018-09" db="EMBL/GenBank/DDBJ databases">
        <title>YIM PH21274 draft genome.</title>
        <authorList>
            <person name="Miao C."/>
        </authorList>
    </citation>
    <scope>NUCLEOTIDE SEQUENCE [LARGE SCALE GENOMIC DNA]</scope>
    <source>
        <strain evidence="5 6">YIM PH 21724</strain>
    </source>
</reference>
<dbReference type="CDD" id="cd00130">
    <property type="entry name" value="PAS"/>
    <property type="match status" value="1"/>
</dbReference>
<evidence type="ECO:0000256" key="1">
    <source>
        <dbReference type="SAM" id="MobiDB-lite"/>
    </source>
</evidence>
<feature type="domain" description="PAC" evidence="3">
    <location>
        <begin position="265"/>
        <end position="317"/>
    </location>
</feature>
<dbReference type="Gene3D" id="3.30.70.270">
    <property type="match status" value="1"/>
</dbReference>
<name>A0A3A4KII4_9NOCA</name>
<dbReference type="EMBL" id="QZFU01000010">
    <property type="protein sequence ID" value="RJO79449.1"/>
    <property type="molecule type" value="Genomic_DNA"/>
</dbReference>
<sequence>MGAREVAVRWADALDGVVAPTLTRDRIEDLLTDLAADLLAAVRGSNGTAASSGQDGTVASSGSDRTVASSGQDGTAASSGSDGTDYTAVARRTAAALVRANYRDPIAVGRTIGVICGEVVADIRSEQPRGTAAHADEEYAGPLRERALALAAEFAVAFTYYLRRVALSEQEATLAATLVAAQQAEARRQLSEARFAAVFAGASVGIGTVDITGHVLDVNAAMARMLGIPQDYMPGRLVAELLGPANIGRAFSQLEQLLAGQIEQFRLETDHLRPDGGMASIDLSMSAVRDADGEVRFLIGIAVDVTERKQLADRLWHDANHDSLTGLPNRGLFFDRLANAVPPVGVCYLDLDGFKEINDVWGHAVGDRVLRVVAERLRAAVDPYTGLVARLGGDEFIVLIEKCSGPDQLTAIADELCAAIAPPMAVSSVLVAVGASIGTTYVTDRPTAVDELLHAVDTAMYRDKSRHRNRPR</sequence>
<dbReference type="Gene3D" id="3.30.450.20">
    <property type="entry name" value="PAS domain"/>
    <property type="match status" value="1"/>
</dbReference>
<dbReference type="Proteomes" id="UP000266677">
    <property type="component" value="Unassembled WGS sequence"/>
</dbReference>
<dbReference type="PROSITE" id="PS50887">
    <property type="entry name" value="GGDEF"/>
    <property type="match status" value="1"/>
</dbReference>
<dbReference type="Pfam" id="PF08448">
    <property type="entry name" value="PAS_4"/>
    <property type="match status" value="1"/>
</dbReference>
<dbReference type="SMART" id="SM00086">
    <property type="entry name" value="PAC"/>
    <property type="match status" value="1"/>
</dbReference>
<feature type="region of interest" description="Disordered" evidence="1">
    <location>
        <begin position="46"/>
        <end position="84"/>
    </location>
</feature>
<evidence type="ECO:0000313" key="6">
    <source>
        <dbReference type="Proteomes" id="UP000266677"/>
    </source>
</evidence>
<dbReference type="NCBIfam" id="TIGR00229">
    <property type="entry name" value="sensory_box"/>
    <property type="match status" value="1"/>
</dbReference>
<gene>
    <name evidence="5" type="ORF">D5S18_03260</name>
</gene>
<dbReference type="InterPro" id="IPR001610">
    <property type="entry name" value="PAC"/>
</dbReference>
<dbReference type="PANTHER" id="PTHR44757:SF2">
    <property type="entry name" value="BIOFILM ARCHITECTURE MAINTENANCE PROTEIN MBAA"/>
    <property type="match status" value="1"/>
</dbReference>
<dbReference type="OrthoDB" id="23692at2"/>
<feature type="domain" description="GGDEF" evidence="4">
    <location>
        <begin position="342"/>
        <end position="472"/>
    </location>
</feature>
<dbReference type="AlphaFoldDB" id="A0A3A4KII4"/>
<dbReference type="InterPro" id="IPR000014">
    <property type="entry name" value="PAS"/>
</dbReference>
<evidence type="ECO:0000259" key="4">
    <source>
        <dbReference type="PROSITE" id="PS50887"/>
    </source>
</evidence>
<dbReference type="PANTHER" id="PTHR44757">
    <property type="entry name" value="DIGUANYLATE CYCLASE DGCP"/>
    <property type="match status" value="1"/>
</dbReference>
<dbReference type="InterPro" id="IPR000700">
    <property type="entry name" value="PAS-assoc_C"/>
</dbReference>
<dbReference type="SUPFAM" id="SSF55785">
    <property type="entry name" value="PYP-like sensor domain (PAS domain)"/>
    <property type="match status" value="1"/>
</dbReference>
<dbReference type="PROSITE" id="PS50113">
    <property type="entry name" value="PAC"/>
    <property type="match status" value="1"/>
</dbReference>
<dbReference type="CDD" id="cd01949">
    <property type="entry name" value="GGDEF"/>
    <property type="match status" value="1"/>
</dbReference>